<evidence type="ECO:0000256" key="4">
    <source>
        <dbReference type="ARBA" id="ARBA00022723"/>
    </source>
</evidence>
<feature type="domain" description="TROVE" evidence="7">
    <location>
        <begin position="50"/>
        <end position="408"/>
    </location>
</feature>
<sequence length="593" mass="68218">MMNSLISFKIRPALLVIIPVVLYSMLHASSYSLKLLDLIGQNRFVGHTVHHLYCGVPGGQRTEGHRLLRDLHYALHHCAHLHAPVYSAKALDAIVECQFTALRKLCADVSEKQLLDCLKSVLHPSNGQRLPRPDESLLVLAIYLSMRSDERHLMVVRGHFVELVRTDKQLLLFIRLVKHVQKLMKRKTLNRTVRKAVLQWYKHQTVDGLLQMWSVNGQSDWGMHRELLHRCHHNNNNNPFDAETMAALYVLSSPVKELVKWPACLEPVAKCKETILGIAKLRAAQDPSLALVIIRQLSLSYEQVPLHFMTDVNVANFLYGTMSFEQLLQHWPTFQRLDNANRANALSNYAQHFARMFNLRASDVEPFRLLLQERRPQMHNKKISVKQQPSFVQNLYKNSFGFNKGLGLRLHITINLEMSYMCKSLTGRWTSIKYLDAVVALAFGYFMSDNDVTVRIWHDKSGALIDLPWLTTMSVDEAKATCEKQKVLKIKQTLTDVLDNALDDKQKVYDVFLVLVPCATRGNPKNNSEQLCQRLDQYREKRNTNARFIIMSLRQHRASMSYSTVRNEHILEICSISEQTTRVISAFAHGNFF</sequence>
<dbReference type="PhylomeDB" id="B4JMD9"/>
<dbReference type="PROSITE" id="PS50988">
    <property type="entry name" value="TROVE"/>
    <property type="match status" value="1"/>
</dbReference>
<dbReference type="GO" id="GO:0016020">
    <property type="term" value="C:membrane"/>
    <property type="evidence" value="ECO:0007669"/>
    <property type="project" value="InterPro"/>
</dbReference>
<dbReference type="InterPro" id="IPR056800">
    <property type="entry name" value="vWA_Ro60"/>
</dbReference>
<keyword evidence="5" id="KW-0694">RNA-binding</keyword>
<dbReference type="STRING" id="7222.B4JMD9"/>
<protein>
    <submittedName>
        <fullName evidence="8">GH24936</fullName>
    </submittedName>
</protein>
<dbReference type="PANTHER" id="PTHR14202">
    <property type="entry name" value="60 KDA RIBONUCLEOPROTEIN SSA/RO"/>
    <property type="match status" value="1"/>
</dbReference>
<evidence type="ECO:0000313" key="9">
    <source>
        <dbReference type="Proteomes" id="UP000001070"/>
    </source>
</evidence>
<dbReference type="Proteomes" id="UP000001070">
    <property type="component" value="Unassembled WGS sequence"/>
</dbReference>
<dbReference type="HOGENOM" id="CLU_442969_0_0_1"/>
<dbReference type="InterPro" id="IPR036465">
    <property type="entry name" value="vWFA_dom_sf"/>
</dbReference>
<dbReference type="InterPro" id="IPR005344">
    <property type="entry name" value="TMEM33/Pom33"/>
</dbReference>
<evidence type="ECO:0000256" key="5">
    <source>
        <dbReference type="ARBA" id="ARBA00022884"/>
    </source>
</evidence>
<dbReference type="InterPro" id="IPR040322">
    <property type="entry name" value="TROVE2"/>
</dbReference>
<dbReference type="InterPro" id="IPR008858">
    <property type="entry name" value="TROVE_dom"/>
</dbReference>
<comment type="similarity">
    <text evidence="2">Belongs to the Ro 60 kDa family.</text>
</comment>
<gene>
    <name evidence="8" type="primary">Dgri\GH24936</name>
    <name evidence="8" type="ORF">Dgri_GH24936</name>
</gene>
<accession>B4JMD9</accession>
<dbReference type="PANTHER" id="PTHR14202:SF0">
    <property type="entry name" value="RNA-BINDING PROTEIN RO60"/>
    <property type="match status" value="1"/>
</dbReference>
<dbReference type="AlphaFoldDB" id="B4JMD9"/>
<dbReference type="OMA" id="WEHVPLQ"/>
<evidence type="ECO:0000259" key="7">
    <source>
        <dbReference type="PROSITE" id="PS50988"/>
    </source>
</evidence>
<dbReference type="InParanoid" id="B4JMD9"/>
<organism evidence="9">
    <name type="scientific">Drosophila grimshawi</name>
    <name type="common">Hawaiian fruit fly</name>
    <name type="synonym">Idiomyia grimshawi</name>
    <dbReference type="NCBI Taxonomy" id="7222"/>
    <lineage>
        <taxon>Eukaryota</taxon>
        <taxon>Metazoa</taxon>
        <taxon>Ecdysozoa</taxon>
        <taxon>Arthropoda</taxon>
        <taxon>Hexapoda</taxon>
        <taxon>Insecta</taxon>
        <taxon>Pterygota</taxon>
        <taxon>Neoptera</taxon>
        <taxon>Endopterygota</taxon>
        <taxon>Diptera</taxon>
        <taxon>Brachycera</taxon>
        <taxon>Muscomorpha</taxon>
        <taxon>Ephydroidea</taxon>
        <taxon>Drosophilidae</taxon>
        <taxon>Drosophila</taxon>
        <taxon>Hawaiian Drosophila</taxon>
    </lineage>
</organism>
<dbReference type="Gene3D" id="3.40.50.410">
    <property type="entry name" value="von Willebrand factor, type A domain"/>
    <property type="match status" value="1"/>
</dbReference>
<dbReference type="eggNOG" id="KOG4002">
    <property type="taxonomic scope" value="Eukaryota"/>
</dbReference>
<keyword evidence="4" id="KW-0479">Metal-binding</keyword>
<comment type="subcellular location">
    <subcellularLocation>
        <location evidence="1">Cytoplasm</location>
    </subcellularLocation>
</comment>
<dbReference type="FunCoup" id="B4JMD9">
    <property type="interactions" value="65"/>
</dbReference>
<dbReference type="eggNOG" id="KOG4465">
    <property type="taxonomic scope" value="Eukaryota"/>
</dbReference>
<evidence type="ECO:0000256" key="3">
    <source>
        <dbReference type="ARBA" id="ARBA00022490"/>
    </source>
</evidence>
<evidence type="ECO:0000313" key="8">
    <source>
        <dbReference type="EMBL" id="EDV92464.1"/>
    </source>
</evidence>
<dbReference type="SUPFAM" id="SSF140864">
    <property type="entry name" value="TROVE domain-like"/>
    <property type="match status" value="1"/>
</dbReference>
<proteinExistence type="inferred from homology"/>
<dbReference type="OrthoDB" id="6098064at2759"/>
<name>B4JMD9_DROGR</name>
<dbReference type="GO" id="GO:0046872">
    <property type="term" value="F:metal ion binding"/>
    <property type="evidence" value="ECO:0007669"/>
    <property type="project" value="UniProtKB-KW"/>
</dbReference>
<keyword evidence="3" id="KW-0963">Cytoplasm</keyword>
<dbReference type="InterPro" id="IPR037214">
    <property type="entry name" value="TROVE_dom_sf"/>
</dbReference>
<dbReference type="GO" id="GO:0005737">
    <property type="term" value="C:cytoplasm"/>
    <property type="evidence" value="ECO:0007669"/>
    <property type="project" value="UniProtKB-SubCell"/>
</dbReference>
<evidence type="ECO:0000256" key="6">
    <source>
        <dbReference type="ARBA" id="ARBA00023274"/>
    </source>
</evidence>
<evidence type="ECO:0000256" key="2">
    <source>
        <dbReference type="ARBA" id="ARBA00007814"/>
    </source>
</evidence>
<evidence type="ECO:0000256" key="1">
    <source>
        <dbReference type="ARBA" id="ARBA00004496"/>
    </source>
</evidence>
<reference evidence="8 9" key="1">
    <citation type="journal article" date="2007" name="Nature">
        <title>Evolution of genes and genomes on the Drosophila phylogeny.</title>
        <authorList>
            <consortium name="Drosophila 12 Genomes Consortium"/>
            <person name="Clark A.G."/>
            <person name="Eisen M.B."/>
            <person name="Smith D.R."/>
            <person name="Bergman C.M."/>
            <person name="Oliver B."/>
            <person name="Markow T.A."/>
            <person name="Kaufman T.C."/>
            <person name="Kellis M."/>
            <person name="Gelbart W."/>
            <person name="Iyer V.N."/>
            <person name="Pollard D.A."/>
            <person name="Sackton T.B."/>
            <person name="Larracuente A.M."/>
            <person name="Singh N.D."/>
            <person name="Abad J.P."/>
            <person name="Abt D.N."/>
            <person name="Adryan B."/>
            <person name="Aguade M."/>
            <person name="Akashi H."/>
            <person name="Anderson W.W."/>
            <person name="Aquadro C.F."/>
            <person name="Ardell D.H."/>
            <person name="Arguello R."/>
            <person name="Artieri C.G."/>
            <person name="Barbash D.A."/>
            <person name="Barker D."/>
            <person name="Barsanti P."/>
            <person name="Batterham P."/>
            <person name="Batzoglou S."/>
            <person name="Begun D."/>
            <person name="Bhutkar A."/>
            <person name="Blanco E."/>
            <person name="Bosak S.A."/>
            <person name="Bradley R.K."/>
            <person name="Brand A.D."/>
            <person name="Brent M.R."/>
            <person name="Brooks A.N."/>
            <person name="Brown R.H."/>
            <person name="Butlin R.K."/>
            <person name="Caggese C."/>
            <person name="Calvi B.R."/>
            <person name="Bernardo de Carvalho A."/>
            <person name="Caspi A."/>
            <person name="Castrezana S."/>
            <person name="Celniker S.E."/>
            <person name="Chang J.L."/>
            <person name="Chapple C."/>
            <person name="Chatterji S."/>
            <person name="Chinwalla A."/>
            <person name="Civetta A."/>
            <person name="Clifton S.W."/>
            <person name="Comeron J.M."/>
            <person name="Costello J.C."/>
            <person name="Coyne J.A."/>
            <person name="Daub J."/>
            <person name="David R.G."/>
            <person name="Delcher A.L."/>
            <person name="Delehaunty K."/>
            <person name="Do C.B."/>
            <person name="Ebling H."/>
            <person name="Edwards K."/>
            <person name="Eickbush T."/>
            <person name="Evans J.D."/>
            <person name="Filipski A."/>
            <person name="Findeiss S."/>
            <person name="Freyhult E."/>
            <person name="Fulton L."/>
            <person name="Fulton R."/>
            <person name="Garcia A.C."/>
            <person name="Gardiner A."/>
            <person name="Garfield D.A."/>
            <person name="Garvin B.E."/>
            <person name="Gibson G."/>
            <person name="Gilbert D."/>
            <person name="Gnerre S."/>
            <person name="Godfrey J."/>
            <person name="Good R."/>
            <person name="Gotea V."/>
            <person name="Gravely B."/>
            <person name="Greenberg A.J."/>
            <person name="Griffiths-Jones S."/>
            <person name="Gross S."/>
            <person name="Guigo R."/>
            <person name="Gustafson E.A."/>
            <person name="Haerty W."/>
            <person name="Hahn M.W."/>
            <person name="Halligan D.L."/>
            <person name="Halpern A.L."/>
            <person name="Halter G.M."/>
            <person name="Han M.V."/>
            <person name="Heger A."/>
            <person name="Hillier L."/>
            <person name="Hinrichs A.S."/>
            <person name="Holmes I."/>
            <person name="Hoskins R.A."/>
            <person name="Hubisz M.J."/>
            <person name="Hultmark D."/>
            <person name="Huntley M.A."/>
            <person name="Jaffe D.B."/>
            <person name="Jagadeeshan S."/>
            <person name="Jeck W.R."/>
            <person name="Johnson J."/>
            <person name="Jones C.D."/>
            <person name="Jordan W.C."/>
            <person name="Karpen G.H."/>
            <person name="Kataoka E."/>
            <person name="Keightley P.D."/>
            <person name="Kheradpour P."/>
            <person name="Kirkness E.F."/>
            <person name="Koerich L.B."/>
            <person name="Kristiansen K."/>
            <person name="Kudrna D."/>
            <person name="Kulathinal R.J."/>
            <person name="Kumar S."/>
            <person name="Kwok R."/>
            <person name="Lander E."/>
            <person name="Langley C.H."/>
            <person name="Lapoint R."/>
            <person name="Lazzaro B.P."/>
            <person name="Lee S.J."/>
            <person name="Levesque L."/>
            <person name="Li R."/>
            <person name="Lin C.F."/>
            <person name="Lin M.F."/>
            <person name="Lindblad-Toh K."/>
            <person name="Llopart A."/>
            <person name="Long M."/>
            <person name="Low L."/>
            <person name="Lozovsky E."/>
            <person name="Lu J."/>
            <person name="Luo M."/>
            <person name="Machado C.A."/>
            <person name="Makalowski W."/>
            <person name="Marzo M."/>
            <person name="Matsuda M."/>
            <person name="Matzkin L."/>
            <person name="McAllister B."/>
            <person name="McBride C.S."/>
            <person name="McKernan B."/>
            <person name="McKernan K."/>
            <person name="Mendez-Lago M."/>
            <person name="Minx P."/>
            <person name="Mollenhauer M.U."/>
            <person name="Montooth K."/>
            <person name="Mount S.M."/>
            <person name="Mu X."/>
            <person name="Myers E."/>
            <person name="Negre B."/>
            <person name="Newfeld S."/>
            <person name="Nielsen R."/>
            <person name="Noor M.A."/>
            <person name="O'Grady P."/>
            <person name="Pachter L."/>
            <person name="Papaceit M."/>
            <person name="Parisi M.J."/>
            <person name="Parisi M."/>
            <person name="Parts L."/>
            <person name="Pedersen J.S."/>
            <person name="Pesole G."/>
            <person name="Phillippy A.M."/>
            <person name="Ponting C.P."/>
            <person name="Pop M."/>
            <person name="Porcelli D."/>
            <person name="Powell J.R."/>
            <person name="Prohaska S."/>
            <person name="Pruitt K."/>
            <person name="Puig M."/>
            <person name="Quesneville H."/>
            <person name="Ram K.R."/>
            <person name="Rand D."/>
            <person name="Rasmussen M.D."/>
            <person name="Reed L.K."/>
            <person name="Reenan R."/>
            <person name="Reily A."/>
            <person name="Remington K.A."/>
            <person name="Rieger T.T."/>
            <person name="Ritchie M.G."/>
            <person name="Robin C."/>
            <person name="Rogers Y.H."/>
            <person name="Rohde C."/>
            <person name="Rozas J."/>
            <person name="Rubenfield M.J."/>
            <person name="Ruiz A."/>
            <person name="Russo S."/>
            <person name="Salzberg S.L."/>
            <person name="Sanchez-Gracia A."/>
            <person name="Saranga D.J."/>
            <person name="Sato H."/>
            <person name="Schaeffer S.W."/>
            <person name="Schatz M.C."/>
            <person name="Schlenke T."/>
            <person name="Schwartz R."/>
            <person name="Segarra C."/>
            <person name="Singh R.S."/>
            <person name="Sirot L."/>
            <person name="Sirota M."/>
            <person name="Sisneros N.B."/>
            <person name="Smith C.D."/>
            <person name="Smith T.F."/>
            <person name="Spieth J."/>
            <person name="Stage D.E."/>
            <person name="Stark A."/>
            <person name="Stephan W."/>
            <person name="Strausberg R.L."/>
            <person name="Strempel S."/>
            <person name="Sturgill D."/>
            <person name="Sutton G."/>
            <person name="Sutton G.G."/>
            <person name="Tao W."/>
            <person name="Teichmann S."/>
            <person name="Tobari Y.N."/>
            <person name="Tomimura Y."/>
            <person name="Tsolas J.M."/>
            <person name="Valente V.L."/>
            <person name="Venter E."/>
            <person name="Venter J.C."/>
            <person name="Vicario S."/>
            <person name="Vieira F.G."/>
            <person name="Vilella A.J."/>
            <person name="Villasante A."/>
            <person name="Walenz B."/>
            <person name="Wang J."/>
            <person name="Wasserman M."/>
            <person name="Watts T."/>
            <person name="Wilson D."/>
            <person name="Wilson R.K."/>
            <person name="Wing R.A."/>
            <person name="Wolfner M.F."/>
            <person name="Wong A."/>
            <person name="Wong G.K."/>
            <person name="Wu C.I."/>
            <person name="Wu G."/>
            <person name="Yamamoto D."/>
            <person name="Yang H.P."/>
            <person name="Yang S.P."/>
            <person name="Yorke J.A."/>
            <person name="Yoshida K."/>
            <person name="Zdobnov E."/>
            <person name="Zhang P."/>
            <person name="Zhang Y."/>
            <person name="Zimin A.V."/>
            <person name="Baldwin J."/>
            <person name="Abdouelleil A."/>
            <person name="Abdulkadir J."/>
            <person name="Abebe A."/>
            <person name="Abera B."/>
            <person name="Abreu J."/>
            <person name="Acer S.C."/>
            <person name="Aftuck L."/>
            <person name="Alexander A."/>
            <person name="An P."/>
            <person name="Anderson E."/>
            <person name="Anderson S."/>
            <person name="Arachi H."/>
            <person name="Azer M."/>
            <person name="Bachantsang P."/>
            <person name="Barry A."/>
            <person name="Bayul T."/>
            <person name="Berlin A."/>
            <person name="Bessette D."/>
            <person name="Bloom T."/>
            <person name="Blye J."/>
            <person name="Boguslavskiy L."/>
            <person name="Bonnet C."/>
            <person name="Boukhgalter B."/>
            <person name="Bourzgui I."/>
            <person name="Brown A."/>
            <person name="Cahill P."/>
            <person name="Channer S."/>
            <person name="Cheshatsang Y."/>
            <person name="Chuda L."/>
            <person name="Citroen M."/>
            <person name="Collymore A."/>
            <person name="Cooke P."/>
            <person name="Costello M."/>
            <person name="D'Aco K."/>
            <person name="Daza R."/>
            <person name="De Haan G."/>
            <person name="DeGray S."/>
            <person name="DeMaso C."/>
            <person name="Dhargay N."/>
            <person name="Dooley K."/>
            <person name="Dooley E."/>
            <person name="Doricent M."/>
            <person name="Dorje P."/>
            <person name="Dorjee K."/>
            <person name="Dupes A."/>
            <person name="Elong R."/>
            <person name="Falk J."/>
            <person name="Farina A."/>
            <person name="Faro S."/>
            <person name="Ferguson D."/>
            <person name="Fisher S."/>
            <person name="Foley C.D."/>
            <person name="Franke A."/>
            <person name="Friedrich D."/>
            <person name="Gadbois L."/>
            <person name="Gearin G."/>
            <person name="Gearin C.R."/>
            <person name="Giannoukos G."/>
            <person name="Goode T."/>
            <person name="Graham J."/>
            <person name="Grandbois E."/>
            <person name="Grewal S."/>
            <person name="Gyaltsen K."/>
            <person name="Hafez N."/>
            <person name="Hagos B."/>
            <person name="Hall J."/>
            <person name="Henson C."/>
            <person name="Hollinger A."/>
            <person name="Honan T."/>
            <person name="Huard M.D."/>
            <person name="Hughes L."/>
            <person name="Hurhula B."/>
            <person name="Husby M.E."/>
            <person name="Kamat A."/>
            <person name="Kanga B."/>
            <person name="Kashin S."/>
            <person name="Khazanovich D."/>
            <person name="Kisner P."/>
            <person name="Lance K."/>
            <person name="Lara M."/>
            <person name="Lee W."/>
            <person name="Lennon N."/>
            <person name="Letendre F."/>
            <person name="LeVine R."/>
            <person name="Lipovsky A."/>
            <person name="Liu X."/>
            <person name="Liu J."/>
            <person name="Liu S."/>
            <person name="Lokyitsang T."/>
            <person name="Lokyitsang Y."/>
            <person name="Lubonja R."/>
            <person name="Lui A."/>
            <person name="MacDonald P."/>
            <person name="Magnisalis V."/>
            <person name="Maru K."/>
            <person name="Matthews C."/>
            <person name="McCusker W."/>
            <person name="McDonough S."/>
            <person name="Mehta T."/>
            <person name="Meldrim J."/>
            <person name="Meneus L."/>
            <person name="Mihai O."/>
            <person name="Mihalev A."/>
            <person name="Mihova T."/>
            <person name="Mittelman R."/>
            <person name="Mlenga V."/>
            <person name="Montmayeur A."/>
            <person name="Mulrain L."/>
            <person name="Navidi A."/>
            <person name="Naylor J."/>
            <person name="Negash T."/>
            <person name="Nguyen T."/>
            <person name="Nguyen N."/>
            <person name="Nicol R."/>
            <person name="Norbu C."/>
            <person name="Norbu N."/>
            <person name="Novod N."/>
            <person name="O'Neill B."/>
            <person name="Osman S."/>
            <person name="Markiewicz E."/>
            <person name="Oyono O.L."/>
            <person name="Patti C."/>
            <person name="Phunkhang P."/>
            <person name="Pierre F."/>
            <person name="Priest M."/>
            <person name="Raghuraman S."/>
            <person name="Rege F."/>
            <person name="Reyes R."/>
            <person name="Rise C."/>
            <person name="Rogov P."/>
            <person name="Ross K."/>
            <person name="Ryan E."/>
            <person name="Settipalli S."/>
            <person name="Shea T."/>
            <person name="Sherpa N."/>
            <person name="Shi L."/>
            <person name="Shih D."/>
            <person name="Sparrow T."/>
            <person name="Spaulding J."/>
            <person name="Stalker J."/>
            <person name="Stange-Thomann N."/>
            <person name="Stavropoulos S."/>
            <person name="Stone C."/>
            <person name="Strader C."/>
            <person name="Tesfaye S."/>
            <person name="Thomson T."/>
            <person name="Thoulutsang Y."/>
            <person name="Thoulutsang D."/>
            <person name="Topham K."/>
            <person name="Topping I."/>
            <person name="Tsamla T."/>
            <person name="Vassiliev H."/>
            <person name="Vo A."/>
            <person name="Wangchuk T."/>
            <person name="Wangdi T."/>
            <person name="Weiand M."/>
            <person name="Wilkinson J."/>
            <person name="Wilson A."/>
            <person name="Yadav S."/>
            <person name="Young G."/>
            <person name="Yu Q."/>
            <person name="Zembek L."/>
            <person name="Zhong D."/>
            <person name="Zimmer A."/>
            <person name="Zwirko Z."/>
            <person name="Jaffe D.B."/>
            <person name="Alvarez P."/>
            <person name="Brockman W."/>
            <person name="Butler J."/>
            <person name="Chin C."/>
            <person name="Gnerre S."/>
            <person name="Grabherr M."/>
            <person name="Kleber M."/>
            <person name="Mauceli E."/>
            <person name="MacCallum I."/>
        </authorList>
    </citation>
    <scope>NUCLEOTIDE SEQUENCE [LARGE SCALE GENOMIC DNA]</scope>
    <source>
        <strain evidence="9">Tucson 15287-2541.00</strain>
    </source>
</reference>
<dbReference type="SMR" id="B4JMD9"/>
<dbReference type="Pfam" id="PF03661">
    <property type="entry name" value="TMEM33_Pom33"/>
    <property type="match status" value="1"/>
</dbReference>
<keyword evidence="6" id="KW-0687">Ribonucleoprotein</keyword>
<dbReference type="Pfam" id="PF25045">
    <property type="entry name" value="vWA_Ro60"/>
    <property type="match status" value="1"/>
</dbReference>
<keyword evidence="9" id="KW-1185">Reference proteome</keyword>
<dbReference type="EMBL" id="CH916371">
    <property type="protein sequence ID" value="EDV92464.1"/>
    <property type="molecule type" value="Genomic_DNA"/>
</dbReference>
<dbReference type="GO" id="GO:1990904">
    <property type="term" value="C:ribonucleoprotein complex"/>
    <property type="evidence" value="ECO:0007669"/>
    <property type="project" value="UniProtKB-KW"/>
</dbReference>
<dbReference type="GO" id="GO:0003723">
    <property type="term" value="F:RNA binding"/>
    <property type="evidence" value="ECO:0007669"/>
    <property type="project" value="UniProtKB-KW"/>
</dbReference>